<organism evidence="1 2">
    <name type="scientific">Orbilia oligospora</name>
    <name type="common">Nematode-trapping fungus</name>
    <name type="synonym">Arthrobotrys oligospora</name>
    <dbReference type="NCBI Taxonomy" id="2813651"/>
    <lineage>
        <taxon>Eukaryota</taxon>
        <taxon>Fungi</taxon>
        <taxon>Dikarya</taxon>
        <taxon>Ascomycota</taxon>
        <taxon>Pezizomycotina</taxon>
        <taxon>Orbiliomycetes</taxon>
        <taxon>Orbiliales</taxon>
        <taxon>Orbiliaceae</taxon>
        <taxon>Orbilia</taxon>
    </lineage>
</organism>
<dbReference type="EMBL" id="SOZJ01000002">
    <property type="protein sequence ID" value="TGJ71039.1"/>
    <property type="molecule type" value="Genomic_DNA"/>
</dbReference>
<dbReference type="Proteomes" id="UP000297595">
    <property type="component" value="Unassembled WGS sequence"/>
</dbReference>
<protein>
    <submittedName>
        <fullName evidence="1">Uncharacterized protein</fullName>
    </submittedName>
</protein>
<dbReference type="AlphaFoldDB" id="A0A8H2HLM0"/>
<evidence type="ECO:0000313" key="1">
    <source>
        <dbReference type="EMBL" id="TGJ71039.1"/>
    </source>
</evidence>
<name>A0A8H2HLM0_ORBOL</name>
<evidence type="ECO:0000313" key="2">
    <source>
        <dbReference type="Proteomes" id="UP000297595"/>
    </source>
</evidence>
<comment type="caution">
    <text evidence="1">The sequence shown here is derived from an EMBL/GenBank/DDBJ whole genome shotgun (WGS) entry which is preliminary data.</text>
</comment>
<proteinExistence type="predicted"/>
<sequence length="69" mass="7470">MGSILSQDEAVPVMHPEYNSIEFSSAVSRTAICQSKTSPDPPDSSQVIQTAFEIQTQAARSHGRVLHIS</sequence>
<accession>A0A8H2HLM0</accession>
<reference evidence="1 2" key="1">
    <citation type="submission" date="2019-03" db="EMBL/GenBank/DDBJ databases">
        <title>Nematode-trapping fungi genome.</title>
        <authorList>
            <person name="Vidal-Diez De Ulzurrun G."/>
        </authorList>
    </citation>
    <scope>NUCLEOTIDE SEQUENCE [LARGE SCALE GENOMIC DNA]</scope>
    <source>
        <strain evidence="1 2">TWF154</strain>
    </source>
</reference>
<gene>
    <name evidence="1" type="ORF">EYR41_003039</name>
</gene>